<comment type="caution">
    <text evidence="1">The sequence shown here is derived from an EMBL/GenBank/DDBJ whole genome shotgun (WGS) entry which is preliminary data.</text>
</comment>
<dbReference type="InterPro" id="IPR029063">
    <property type="entry name" value="SAM-dependent_MTases_sf"/>
</dbReference>
<reference evidence="1" key="1">
    <citation type="submission" date="2021-02" db="EMBL/GenBank/DDBJ databases">
        <authorList>
            <person name="Dougan E. K."/>
            <person name="Rhodes N."/>
            <person name="Thang M."/>
            <person name="Chan C."/>
        </authorList>
    </citation>
    <scope>NUCLEOTIDE SEQUENCE</scope>
</reference>
<proteinExistence type="predicted"/>
<dbReference type="OrthoDB" id="408021at2759"/>
<sequence>MRDVAVHEVLPAFGKPAADLFVVVPDGEDCHRAASLLPNATEIHCIPDRPFSAAEQKWLKEGPGLCWDREKIILQLRLVSYCGNILRQRLQAGISYRWWLRVRADVLWHRFPSQQAELHAQGPGMLLFNWMPICQWQAYCDHFAAGPSSLMLRFFDFYHYVLEPRNWPEYDFPQGDKVLRRYWAHDCNYIELILEKYLGGLQVPVRYTRSVCFVRLRQCGQQPMEDYCTEAAPGAYPDDLSKWRHLHLKGMEVLPEQTFPRHYEHDPGLAAKLVDVFHAEQHVLGRPPKIVDLGCGRGSLVGELRSWGHLAVGLDANPLLTATLNEYGVVADITDNLSFTISTAHPRCNFRPHPYRHARGFEFEDAGQSAGKVVDMDPRNQLQDNPLAWVYWINYIAGRCCGQLACVGFDTKGLLKWKLPNREAWGRSDEVWLYEKYQTVPSVEEAQVQTPFKNGPGVLVPVDEGDATMDWVISLDVGEHIAAQSQATFLQNLRRLAGQGLILSWDPLKRPPVEEIEALGFTRDRELEDHLRLFAGIGLRAYLRHSLLAFRRTGALQPASCHVEPVPPSHLCAPALTFGCLDSKRIWIRGHCAGVFRRWNPKSSGVEEAECLLTTTSIHGYDECELPEPPSSEVAVQAKLSSGSSGRMRWKKAAFDCFSGLVPHEHFWNLQGLFMTSMYDSADPLVRLGEGIWDTETCGTLAVAFKLYRLLWAPWAHFVTSLQRVWTSETRFLLTAWEWQRAPHAGWGCLVASVLRAAARRSAALSTFRSRLAGPARRLRRSCGVRWSGKRCQEAMQCTKKVMGQAFARLRRRPFLEMVQDGQNLWRVLASRRHPDGRRCNEVRTPAFRRYLQRLAAWAPESAPESAGRWDDMGRPQVCTEICGDSRMQAAEKFKGFLSGSDQRRTVTDVTACSFALDAFVDFQLIRDLHPMKRMKAFLLSAAILSADAAKIKSWVNESSQADCTPVQSELTKDVTLSYCKSLIVNKVNRGPDAKACFDTDTPHVRKALANFMFNHCGAWYLYDFRDPSSLCWSWTTKGDCFQRSTACKTHKEQGLVAKRHKKLCKAKCLPAQPSLTEKVTRSYCPELVVNNANYGPEAVACKDKDTALVRKAIANKMFHHCGAHYLYDFDNPAGTCYAWSGTCWKQEARCMGHIEQRRMIARKANLCEVPMVAVEGKACDAKPYTFDTAAGCDGWSGLTEEQCMEKCSTHAKAKNCPRKTCRGATFYPKTGWCHLQESCVETKPSDTATAIVDKVPMKDIKGARCSSKPYTFDTTDKSNVCDGWSGLTLNECALKCSGNEQAKNCPQKTCALERNALRTAEESA</sequence>
<gene>
    <name evidence="1" type="ORF">SNAT2548_LOCUS30884</name>
</gene>
<dbReference type="Gene3D" id="3.40.50.150">
    <property type="entry name" value="Vaccinia Virus protein VP39"/>
    <property type="match status" value="1"/>
</dbReference>
<accession>A0A812TUV4</accession>
<evidence type="ECO:0000313" key="1">
    <source>
        <dbReference type="EMBL" id="CAE7550031.1"/>
    </source>
</evidence>
<dbReference type="Proteomes" id="UP000604046">
    <property type="component" value="Unassembled WGS sequence"/>
</dbReference>
<evidence type="ECO:0000313" key="2">
    <source>
        <dbReference type="Proteomes" id="UP000604046"/>
    </source>
</evidence>
<keyword evidence="2" id="KW-1185">Reference proteome</keyword>
<organism evidence="1 2">
    <name type="scientific">Symbiodinium natans</name>
    <dbReference type="NCBI Taxonomy" id="878477"/>
    <lineage>
        <taxon>Eukaryota</taxon>
        <taxon>Sar</taxon>
        <taxon>Alveolata</taxon>
        <taxon>Dinophyceae</taxon>
        <taxon>Suessiales</taxon>
        <taxon>Symbiodiniaceae</taxon>
        <taxon>Symbiodinium</taxon>
    </lineage>
</organism>
<protein>
    <submittedName>
        <fullName evidence="1">Uncharacterized protein</fullName>
    </submittedName>
</protein>
<dbReference type="SUPFAM" id="SSF53335">
    <property type="entry name" value="S-adenosyl-L-methionine-dependent methyltransferases"/>
    <property type="match status" value="1"/>
</dbReference>
<name>A0A812TUV4_9DINO</name>
<dbReference type="EMBL" id="CAJNDS010002630">
    <property type="protein sequence ID" value="CAE7550031.1"/>
    <property type="molecule type" value="Genomic_DNA"/>
</dbReference>